<dbReference type="STRING" id="1079994.SAMN04488565_1730"/>
<dbReference type="GO" id="GO:0003700">
    <property type="term" value="F:DNA-binding transcription factor activity"/>
    <property type="evidence" value="ECO:0007669"/>
    <property type="project" value="InterPro"/>
</dbReference>
<feature type="domain" description="HTH marR-type" evidence="2">
    <location>
        <begin position="53"/>
        <end position="187"/>
    </location>
</feature>
<dbReference type="PROSITE" id="PS50995">
    <property type="entry name" value="HTH_MARR_2"/>
    <property type="match status" value="1"/>
</dbReference>
<dbReference type="InterPro" id="IPR000835">
    <property type="entry name" value="HTH_MarR-typ"/>
</dbReference>
<organism evidence="3 4">
    <name type="scientific">Leucobacter chromiiresistens</name>
    <dbReference type="NCBI Taxonomy" id="1079994"/>
    <lineage>
        <taxon>Bacteria</taxon>
        <taxon>Bacillati</taxon>
        <taxon>Actinomycetota</taxon>
        <taxon>Actinomycetes</taxon>
        <taxon>Micrococcales</taxon>
        <taxon>Microbacteriaceae</taxon>
        <taxon>Leucobacter</taxon>
    </lineage>
</organism>
<dbReference type="SMART" id="SM00347">
    <property type="entry name" value="HTH_MARR"/>
    <property type="match status" value="1"/>
</dbReference>
<dbReference type="InterPro" id="IPR036388">
    <property type="entry name" value="WH-like_DNA-bd_sf"/>
</dbReference>
<dbReference type="PANTHER" id="PTHR33164">
    <property type="entry name" value="TRANSCRIPTIONAL REGULATOR, MARR FAMILY"/>
    <property type="match status" value="1"/>
</dbReference>
<feature type="region of interest" description="Disordered" evidence="1">
    <location>
        <begin position="1"/>
        <end position="49"/>
    </location>
</feature>
<evidence type="ECO:0000313" key="4">
    <source>
        <dbReference type="Proteomes" id="UP000182690"/>
    </source>
</evidence>
<dbReference type="EMBL" id="FNKB01000001">
    <property type="protein sequence ID" value="SDQ26423.1"/>
    <property type="molecule type" value="Genomic_DNA"/>
</dbReference>
<dbReference type="InterPro" id="IPR036390">
    <property type="entry name" value="WH_DNA-bd_sf"/>
</dbReference>
<gene>
    <name evidence="3" type="ORF">SAMN04488565_1730</name>
</gene>
<dbReference type="eggNOG" id="COG1846">
    <property type="taxonomic scope" value="Bacteria"/>
</dbReference>
<dbReference type="PANTHER" id="PTHR33164:SF57">
    <property type="entry name" value="MARR-FAMILY TRANSCRIPTIONAL REGULATOR"/>
    <property type="match status" value="1"/>
</dbReference>
<dbReference type="SUPFAM" id="SSF46785">
    <property type="entry name" value="Winged helix' DNA-binding domain"/>
    <property type="match status" value="1"/>
</dbReference>
<sequence>MPAQPDRGPVDPAPSADPAGLPAEAAGSAGSDGPAAAAGPAGSPGGDSRSRAFEALEREFEHIFTQFRRSAMANASQVSAGMLPGAYKVLTTISRIGSATLSELTEILLTDKGQMSRTIRELDERGLIDRSPDPCDGRSMRISLSEFGAHRLAVTRGEKEHELRDAMGRWTVGDIVRFTELLHALSRGLTPRDP</sequence>
<dbReference type="Gene3D" id="1.10.10.10">
    <property type="entry name" value="Winged helix-like DNA-binding domain superfamily/Winged helix DNA-binding domain"/>
    <property type="match status" value="1"/>
</dbReference>
<accession>A0A1H0ZG46</accession>
<dbReference type="GO" id="GO:0003677">
    <property type="term" value="F:DNA binding"/>
    <property type="evidence" value="ECO:0007669"/>
    <property type="project" value="UniProtKB-KW"/>
</dbReference>
<feature type="compositionally biased region" description="Low complexity" evidence="1">
    <location>
        <begin position="25"/>
        <end position="41"/>
    </location>
</feature>
<protein>
    <submittedName>
        <fullName evidence="3">DNA-binding transcriptional regulator, MarR family</fullName>
    </submittedName>
</protein>
<dbReference type="AlphaFoldDB" id="A0A1H0ZG46"/>
<dbReference type="InterPro" id="IPR039422">
    <property type="entry name" value="MarR/SlyA-like"/>
</dbReference>
<dbReference type="RefSeq" id="WP_010157559.1">
    <property type="nucleotide sequence ID" value="NZ_FNKB01000001.1"/>
</dbReference>
<evidence type="ECO:0000256" key="1">
    <source>
        <dbReference type="SAM" id="MobiDB-lite"/>
    </source>
</evidence>
<evidence type="ECO:0000313" key="3">
    <source>
        <dbReference type="EMBL" id="SDQ26423.1"/>
    </source>
</evidence>
<proteinExistence type="predicted"/>
<reference evidence="3 4" key="1">
    <citation type="submission" date="2016-10" db="EMBL/GenBank/DDBJ databases">
        <authorList>
            <person name="de Groot N.N."/>
        </authorList>
    </citation>
    <scope>NUCLEOTIDE SEQUENCE [LARGE SCALE GENOMIC DNA]</scope>
    <source>
        <strain evidence="3 4">DSM 22788</strain>
    </source>
</reference>
<name>A0A1H0ZG46_9MICO</name>
<dbReference type="Pfam" id="PF01047">
    <property type="entry name" value="MarR"/>
    <property type="match status" value="1"/>
</dbReference>
<keyword evidence="3" id="KW-0238">DNA-binding</keyword>
<dbReference type="Proteomes" id="UP000182690">
    <property type="component" value="Unassembled WGS sequence"/>
</dbReference>
<evidence type="ECO:0000259" key="2">
    <source>
        <dbReference type="PROSITE" id="PS50995"/>
    </source>
</evidence>
<dbReference type="GO" id="GO:0006950">
    <property type="term" value="P:response to stress"/>
    <property type="evidence" value="ECO:0007669"/>
    <property type="project" value="TreeGrafter"/>
</dbReference>